<organism evidence="4 5">
    <name type="scientific">Hymenobacter negativus</name>
    <dbReference type="NCBI Taxonomy" id="2795026"/>
    <lineage>
        <taxon>Bacteria</taxon>
        <taxon>Pseudomonadati</taxon>
        <taxon>Bacteroidota</taxon>
        <taxon>Cytophagia</taxon>
        <taxon>Cytophagales</taxon>
        <taxon>Hymenobacteraceae</taxon>
        <taxon>Hymenobacter</taxon>
    </lineage>
</organism>
<protein>
    <submittedName>
        <fullName evidence="4">Response regulator transcription factor</fullName>
    </submittedName>
</protein>
<dbReference type="SMART" id="SM00850">
    <property type="entry name" value="LytTR"/>
    <property type="match status" value="1"/>
</dbReference>
<dbReference type="InterPro" id="IPR011006">
    <property type="entry name" value="CheY-like_superfamily"/>
</dbReference>
<evidence type="ECO:0000256" key="1">
    <source>
        <dbReference type="PROSITE-ProRule" id="PRU00169"/>
    </source>
</evidence>
<dbReference type="SUPFAM" id="SSF52172">
    <property type="entry name" value="CheY-like"/>
    <property type="match status" value="1"/>
</dbReference>
<reference evidence="4 5" key="1">
    <citation type="submission" date="2021-03" db="EMBL/GenBank/DDBJ databases">
        <authorList>
            <person name="Kim M.K."/>
        </authorList>
    </citation>
    <scope>NUCLEOTIDE SEQUENCE [LARGE SCALE GENOMIC DNA]</scope>
    <source>
        <strain evidence="4 5">BT442</strain>
    </source>
</reference>
<keyword evidence="1" id="KW-0597">Phosphoprotein</keyword>
<dbReference type="InterPro" id="IPR046947">
    <property type="entry name" value="LytR-like"/>
</dbReference>
<evidence type="ECO:0000259" key="3">
    <source>
        <dbReference type="PROSITE" id="PS50930"/>
    </source>
</evidence>
<feature type="domain" description="Response regulatory" evidence="2">
    <location>
        <begin position="3"/>
        <end position="114"/>
    </location>
</feature>
<dbReference type="Proteomes" id="UP000664369">
    <property type="component" value="Unassembled WGS sequence"/>
</dbReference>
<proteinExistence type="predicted"/>
<dbReference type="RefSeq" id="WP_208178815.1">
    <property type="nucleotide sequence ID" value="NZ_JAGETZ010000026.1"/>
</dbReference>
<dbReference type="InterPro" id="IPR001789">
    <property type="entry name" value="Sig_transdc_resp-reg_receiver"/>
</dbReference>
<dbReference type="Pfam" id="PF04397">
    <property type="entry name" value="LytTR"/>
    <property type="match status" value="1"/>
</dbReference>
<evidence type="ECO:0000313" key="4">
    <source>
        <dbReference type="EMBL" id="MBO2013075.1"/>
    </source>
</evidence>
<accession>A0ABS3QQW1</accession>
<dbReference type="PANTHER" id="PTHR37299">
    <property type="entry name" value="TRANSCRIPTIONAL REGULATOR-RELATED"/>
    <property type="match status" value="1"/>
</dbReference>
<feature type="modified residue" description="4-aspartylphosphate" evidence="1">
    <location>
        <position position="54"/>
    </location>
</feature>
<sequence>MISCLIVDDEQGAIDILRTFIEKTPFLRLQGSTTNPLEALSLLQQQPVDLIFLDIHMPQLSGLDFMHLLKGNTKVILTTAYSEFAVEGFEREALDYLLKPIAFERFLKAAQKALNSSIEPSARWQSPDKEDDYIFVKTESKGKMTKVNFADIMYVEGMKNYLSINTKEDRIITLLNIKDLEDRLPAKQFMRVHKSYIVALSKIKALDGNQILFTDMKAYVPLGETYRPAFFEALNQNIMGGKK</sequence>
<dbReference type="PROSITE" id="PS50930">
    <property type="entry name" value="HTH_LYTTR"/>
    <property type="match status" value="1"/>
</dbReference>
<dbReference type="Gene3D" id="3.40.50.2300">
    <property type="match status" value="1"/>
</dbReference>
<dbReference type="PANTHER" id="PTHR37299:SF1">
    <property type="entry name" value="STAGE 0 SPORULATION PROTEIN A HOMOLOG"/>
    <property type="match status" value="1"/>
</dbReference>
<gene>
    <name evidence="4" type="ORF">J4E00_28705</name>
</gene>
<dbReference type="PROSITE" id="PS50110">
    <property type="entry name" value="RESPONSE_REGULATORY"/>
    <property type="match status" value="1"/>
</dbReference>
<comment type="caution">
    <text evidence="4">The sequence shown here is derived from an EMBL/GenBank/DDBJ whole genome shotgun (WGS) entry which is preliminary data.</text>
</comment>
<name>A0ABS3QQW1_9BACT</name>
<dbReference type="Pfam" id="PF00072">
    <property type="entry name" value="Response_reg"/>
    <property type="match status" value="1"/>
</dbReference>
<evidence type="ECO:0000313" key="5">
    <source>
        <dbReference type="Proteomes" id="UP000664369"/>
    </source>
</evidence>
<dbReference type="Gene3D" id="2.40.50.1020">
    <property type="entry name" value="LytTr DNA-binding domain"/>
    <property type="match status" value="1"/>
</dbReference>
<evidence type="ECO:0000259" key="2">
    <source>
        <dbReference type="PROSITE" id="PS50110"/>
    </source>
</evidence>
<dbReference type="SMART" id="SM00448">
    <property type="entry name" value="REC"/>
    <property type="match status" value="1"/>
</dbReference>
<dbReference type="InterPro" id="IPR007492">
    <property type="entry name" value="LytTR_DNA-bd_dom"/>
</dbReference>
<dbReference type="EMBL" id="JAGETZ010000026">
    <property type="protein sequence ID" value="MBO2013075.1"/>
    <property type="molecule type" value="Genomic_DNA"/>
</dbReference>
<feature type="domain" description="HTH LytTR-type" evidence="3">
    <location>
        <begin position="139"/>
        <end position="236"/>
    </location>
</feature>
<keyword evidence="5" id="KW-1185">Reference proteome</keyword>